<reference evidence="2" key="1">
    <citation type="journal article" date="2021" name="Curr. Microbiol.">
        <title>Complete genome of nocamycin-producing strain Saccharothrix syringae NRRL B-16468 reveals the biosynthetic potential for secondary metabolites.</title>
        <authorList>
            <person name="Mo X."/>
            <person name="Yang S."/>
        </authorList>
    </citation>
    <scope>NUCLEOTIDE SEQUENCE [LARGE SCALE GENOMIC DNA]</scope>
    <source>
        <strain evidence="2">ATCC 51364 / DSM 43886 / JCM 6844 / KCTC 9398 / NBRC 14523 / NRRL B-16468 / INA 2240</strain>
    </source>
</reference>
<keyword evidence="2" id="KW-1185">Reference proteome</keyword>
<accession>A0A5Q0HAR1</accession>
<dbReference type="Proteomes" id="UP000325787">
    <property type="component" value="Chromosome"/>
</dbReference>
<protein>
    <submittedName>
        <fullName evidence="1">Uncharacterized protein</fullName>
    </submittedName>
</protein>
<organism evidence="1 2">
    <name type="scientific">Saccharothrix syringae</name>
    <name type="common">Nocardiopsis syringae</name>
    <dbReference type="NCBI Taxonomy" id="103733"/>
    <lineage>
        <taxon>Bacteria</taxon>
        <taxon>Bacillati</taxon>
        <taxon>Actinomycetota</taxon>
        <taxon>Actinomycetes</taxon>
        <taxon>Pseudonocardiales</taxon>
        <taxon>Pseudonocardiaceae</taxon>
        <taxon>Saccharothrix</taxon>
    </lineage>
</organism>
<evidence type="ECO:0000313" key="1">
    <source>
        <dbReference type="EMBL" id="QFZ23337.1"/>
    </source>
</evidence>
<name>A0A5Q0HAR1_SACSY</name>
<sequence>MTKANSDYAQTDLIVKLIKDLGKVVNIPAALAAESKLIEDLRRDEFGAGAVVASARTDLLSAPTPADYLKAREALSTALVTTFGTQSDAFRAAEADALYRRAVGSLYDHSNELQSALSERFNDLVAAHSLNDAAASLPDFADPYLNLLNVSPAQASAVATWQNVIGELSAVWSAYIRLARHLGHTFGGSEASENLELAFVLFDIPAFDVARSAAVLLASWKGGTDAAKRYGPLLPFVAGPLSGAALHLKPISDADALWRAVQGI</sequence>
<dbReference type="AlphaFoldDB" id="A0A5Q0HAR1"/>
<dbReference type="RefSeq" id="WP_033433944.1">
    <property type="nucleotide sequence ID" value="NZ_CP034550.1"/>
</dbReference>
<dbReference type="KEGG" id="ssyi:EKG83_43150"/>
<evidence type="ECO:0000313" key="2">
    <source>
        <dbReference type="Proteomes" id="UP000325787"/>
    </source>
</evidence>
<dbReference type="EMBL" id="CP034550">
    <property type="protein sequence ID" value="QFZ23337.1"/>
    <property type="molecule type" value="Genomic_DNA"/>
</dbReference>
<gene>
    <name evidence="1" type="ORF">EKG83_43150</name>
</gene>
<proteinExistence type="predicted"/>
<dbReference type="OrthoDB" id="9949601at2"/>